<feature type="compositionally biased region" description="Acidic residues" evidence="6">
    <location>
        <begin position="62"/>
        <end position="74"/>
    </location>
</feature>
<sequence>MKSSYVHQYQRDTTSKEVKTSSLELHYYFNPPKEIDDPDDKKPSDWDEREKIVDTNAKKPDDWDEDAPATIEDESAVKPSGWLDDEPEMIPDPSAVPPKDW</sequence>
<feature type="compositionally biased region" description="Basic and acidic residues" evidence="6">
    <location>
        <begin position="9"/>
        <end position="19"/>
    </location>
</feature>
<comment type="subcellular location">
    <subcellularLocation>
        <location evidence="1">Endoplasmic reticulum membrane</location>
        <topology evidence="1">Single-pass membrane protein</topology>
    </subcellularLocation>
</comment>
<dbReference type="PANTHER" id="PTHR11073">
    <property type="entry name" value="CALRETICULIN AND CALNEXIN"/>
    <property type="match status" value="1"/>
</dbReference>
<evidence type="ECO:0000313" key="7">
    <source>
        <dbReference type="EMBL" id="VDP33259.1"/>
    </source>
</evidence>
<organism evidence="7 8">
    <name type="scientific">Schistosoma margrebowiei</name>
    <dbReference type="NCBI Taxonomy" id="48269"/>
    <lineage>
        <taxon>Eukaryota</taxon>
        <taxon>Metazoa</taxon>
        <taxon>Spiralia</taxon>
        <taxon>Lophotrochozoa</taxon>
        <taxon>Platyhelminthes</taxon>
        <taxon>Trematoda</taxon>
        <taxon>Digenea</taxon>
        <taxon>Strigeidida</taxon>
        <taxon>Schistosomatoidea</taxon>
        <taxon>Schistosomatidae</taxon>
        <taxon>Schistosoma</taxon>
    </lineage>
</organism>
<evidence type="ECO:0000256" key="3">
    <source>
        <dbReference type="ARBA" id="ARBA00022989"/>
    </source>
</evidence>
<evidence type="ECO:0000256" key="4">
    <source>
        <dbReference type="ARBA" id="ARBA00023136"/>
    </source>
</evidence>
<evidence type="ECO:0000256" key="1">
    <source>
        <dbReference type="ARBA" id="ARBA00004389"/>
    </source>
</evidence>
<dbReference type="Proteomes" id="UP000277204">
    <property type="component" value="Unassembled WGS sequence"/>
</dbReference>
<dbReference type="PANTHER" id="PTHR11073:SF1">
    <property type="entry name" value="CALNEXIN 14D-RELATED"/>
    <property type="match status" value="1"/>
</dbReference>
<evidence type="ECO:0000256" key="6">
    <source>
        <dbReference type="SAM" id="MobiDB-lite"/>
    </source>
</evidence>
<evidence type="ECO:0000256" key="2">
    <source>
        <dbReference type="ARBA" id="ARBA00022692"/>
    </source>
</evidence>
<dbReference type="Gene3D" id="2.10.250.10">
    <property type="entry name" value="Calreticulin/calnexin, P domain"/>
    <property type="match status" value="1"/>
</dbReference>
<comment type="similarity">
    <text evidence="5">Belongs to the calreticulin family.</text>
</comment>
<dbReference type="GO" id="GO:0005509">
    <property type="term" value="F:calcium ion binding"/>
    <property type="evidence" value="ECO:0007669"/>
    <property type="project" value="InterPro"/>
</dbReference>
<dbReference type="GO" id="GO:0051082">
    <property type="term" value="F:unfolded protein binding"/>
    <property type="evidence" value="ECO:0007669"/>
    <property type="project" value="InterPro"/>
</dbReference>
<proteinExistence type="inferred from homology"/>
<dbReference type="InterPro" id="IPR018124">
    <property type="entry name" value="Calret/calnex_CS"/>
</dbReference>
<protein>
    <submittedName>
        <fullName evidence="7">Uncharacterized protein</fullName>
    </submittedName>
</protein>
<gene>
    <name evidence="7" type="ORF">SMRZ_LOCUS19877</name>
</gene>
<dbReference type="PROSITE" id="PS00805">
    <property type="entry name" value="CALRETICULIN_REPEAT"/>
    <property type="match status" value="1"/>
</dbReference>
<dbReference type="GO" id="GO:0005789">
    <property type="term" value="C:endoplasmic reticulum membrane"/>
    <property type="evidence" value="ECO:0007669"/>
    <property type="project" value="UniProtKB-SubCell"/>
</dbReference>
<dbReference type="InterPro" id="IPR001580">
    <property type="entry name" value="Calret/calnex"/>
</dbReference>
<dbReference type="PRINTS" id="PR00626">
    <property type="entry name" value="CALRETICULIN"/>
</dbReference>
<name>A0A183MV02_9TREM</name>
<feature type="region of interest" description="Disordered" evidence="6">
    <location>
        <begin position="1"/>
        <end position="101"/>
    </location>
</feature>
<dbReference type="STRING" id="48269.A0A183MV02"/>
<evidence type="ECO:0000256" key="5">
    <source>
        <dbReference type="RuleBase" id="RU362126"/>
    </source>
</evidence>
<keyword evidence="2" id="KW-0812">Transmembrane</keyword>
<dbReference type="EMBL" id="UZAI01018104">
    <property type="protein sequence ID" value="VDP33259.1"/>
    <property type="molecule type" value="Genomic_DNA"/>
</dbReference>
<keyword evidence="3" id="KW-1133">Transmembrane helix</keyword>
<evidence type="ECO:0000313" key="8">
    <source>
        <dbReference type="Proteomes" id="UP000277204"/>
    </source>
</evidence>
<dbReference type="SUPFAM" id="SSF63887">
    <property type="entry name" value="P-domain of calnexin/calreticulin"/>
    <property type="match status" value="1"/>
</dbReference>
<feature type="compositionally biased region" description="Basic and acidic residues" evidence="6">
    <location>
        <begin position="33"/>
        <end position="61"/>
    </location>
</feature>
<keyword evidence="5" id="KW-0143">Chaperone</keyword>
<dbReference type="Pfam" id="PF00262">
    <property type="entry name" value="Calreticulin"/>
    <property type="match status" value="1"/>
</dbReference>
<dbReference type="GO" id="GO:0036503">
    <property type="term" value="P:ERAD pathway"/>
    <property type="evidence" value="ECO:0007669"/>
    <property type="project" value="TreeGrafter"/>
</dbReference>
<keyword evidence="4" id="KW-0472">Membrane</keyword>
<keyword evidence="8" id="KW-1185">Reference proteome</keyword>
<dbReference type="InterPro" id="IPR009033">
    <property type="entry name" value="Calreticulin/calnexin_P_dom_sf"/>
</dbReference>
<accession>A0A183MV02</accession>
<dbReference type="AlphaFoldDB" id="A0A183MV02"/>
<dbReference type="GO" id="GO:0006457">
    <property type="term" value="P:protein folding"/>
    <property type="evidence" value="ECO:0007669"/>
    <property type="project" value="InterPro"/>
</dbReference>
<keyword evidence="5" id="KW-0256">Endoplasmic reticulum</keyword>
<reference evidence="7 8" key="1">
    <citation type="submission" date="2018-11" db="EMBL/GenBank/DDBJ databases">
        <authorList>
            <consortium name="Pathogen Informatics"/>
        </authorList>
    </citation>
    <scope>NUCLEOTIDE SEQUENCE [LARGE SCALE GENOMIC DNA]</scope>
    <source>
        <strain evidence="7 8">Zambia</strain>
    </source>
</reference>